<proteinExistence type="inferred from homology"/>
<keyword evidence="8" id="KW-0521">NADP</keyword>
<evidence type="ECO:0000256" key="1">
    <source>
        <dbReference type="ARBA" id="ARBA00005044"/>
    </source>
</evidence>
<evidence type="ECO:0000256" key="7">
    <source>
        <dbReference type="ARBA" id="ARBA00022827"/>
    </source>
</evidence>
<evidence type="ECO:0000256" key="10">
    <source>
        <dbReference type="ARBA" id="ARBA00023239"/>
    </source>
</evidence>
<dbReference type="Pfam" id="PF01264">
    <property type="entry name" value="Chorismate_synt"/>
    <property type="match status" value="1"/>
</dbReference>
<dbReference type="SUPFAM" id="SSF103263">
    <property type="entry name" value="Chorismate synthase, AroC"/>
    <property type="match status" value="1"/>
</dbReference>
<comment type="pathway">
    <text evidence="1">Metabolic intermediate biosynthesis; chorismate biosynthesis; chorismate from D-erythrose 4-phosphate and phosphoenolpyruvate: step 7/7.</text>
</comment>
<dbReference type="GO" id="GO:0004107">
    <property type="term" value="F:chorismate synthase activity"/>
    <property type="evidence" value="ECO:0007669"/>
    <property type="project" value="UniProtKB-EC"/>
</dbReference>
<dbReference type="FunFam" id="3.60.150.10:FF:000002">
    <property type="entry name" value="Chorismate synthase"/>
    <property type="match status" value="1"/>
</dbReference>
<dbReference type="EC" id="4.2.3.5" evidence="3"/>
<dbReference type="PROSITE" id="PS00788">
    <property type="entry name" value="CHORISMATE_SYNTHASE_2"/>
    <property type="match status" value="1"/>
</dbReference>
<reference evidence="11" key="1">
    <citation type="journal article" date="2014" name="Front. Microbiol.">
        <title>High frequency of phylogenetically diverse reductive dehalogenase-homologous genes in deep subseafloor sedimentary metagenomes.</title>
        <authorList>
            <person name="Kawai M."/>
            <person name="Futagami T."/>
            <person name="Toyoda A."/>
            <person name="Takaki Y."/>
            <person name="Nishi S."/>
            <person name="Hori S."/>
            <person name="Arai W."/>
            <person name="Tsubouchi T."/>
            <person name="Morono Y."/>
            <person name="Uchiyama I."/>
            <person name="Ito T."/>
            <person name="Fujiyama A."/>
            <person name="Inagaki F."/>
            <person name="Takami H."/>
        </authorList>
    </citation>
    <scope>NUCLEOTIDE SEQUENCE</scope>
    <source>
        <strain evidence="11">Expedition CK06-06</strain>
    </source>
</reference>
<evidence type="ECO:0000256" key="3">
    <source>
        <dbReference type="ARBA" id="ARBA00013036"/>
    </source>
</evidence>
<accession>X1T745</accession>
<keyword evidence="6" id="KW-0288">FMN</keyword>
<evidence type="ECO:0000256" key="4">
    <source>
        <dbReference type="ARBA" id="ARBA00022605"/>
    </source>
</evidence>
<dbReference type="Gene3D" id="3.60.150.10">
    <property type="entry name" value="Chorismate synthase AroC"/>
    <property type="match status" value="1"/>
</dbReference>
<dbReference type="InterPro" id="IPR020541">
    <property type="entry name" value="Chorismate_synthase_CS"/>
</dbReference>
<dbReference type="InterPro" id="IPR000453">
    <property type="entry name" value="Chorismate_synth"/>
</dbReference>
<keyword evidence="9" id="KW-0057">Aromatic amino acid biosynthesis</keyword>
<keyword evidence="7" id="KW-0274">FAD</keyword>
<comment type="similarity">
    <text evidence="2">Belongs to the chorismate synthase family.</text>
</comment>
<keyword evidence="10" id="KW-0456">Lyase</keyword>
<dbReference type="AlphaFoldDB" id="X1T745"/>
<organism evidence="11">
    <name type="scientific">marine sediment metagenome</name>
    <dbReference type="NCBI Taxonomy" id="412755"/>
    <lineage>
        <taxon>unclassified sequences</taxon>
        <taxon>metagenomes</taxon>
        <taxon>ecological metagenomes</taxon>
    </lineage>
</organism>
<dbReference type="GO" id="GO:0005829">
    <property type="term" value="C:cytosol"/>
    <property type="evidence" value="ECO:0007669"/>
    <property type="project" value="TreeGrafter"/>
</dbReference>
<dbReference type="UniPathway" id="UPA00053">
    <property type="reaction ID" value="UER00090"/>
</dbReference>
<keyword evidence="4" id="KW-0028">Amino-acid biosynthesis</keyword>
<name>X1T745_9ZZZZ</name>
<sequence length="272" mass="30188">IKYNFDDLRNVLERASARETAVRVAIGAICRRFLSEFDIRIYSRVIQIGSIKDVNQWQPIKASYQIIEDSPLRCLNKRAEAKMIALIDSAKEKGDTLGGVFEVVILNLPVGLGSYVQWDLKLDARLAYALMSIQAIIGVEVGSGFMAAKKFGSQVQDEIFYQKSEHRFFRRSNNAGGIEGGMSNGEPIILRAAMKPISTLAQPLSSIDIVSKKPVKAMKERADVCALPAASVIGEAVAAFEIVRAMREKFGGDSLTETKRNYSGYLDYLRKR</sequence>
<dbReference type="PANTHER" id="PTHR21085:SF0">
    <property type="entry name" value="CHORISMATE SYNTHASE"/>
    <property type="match status" value="1"/>
</dbReference>
<evidence type="ECO:0000256" key="8">
    <source>
        <dbReference type="ARBA" id="ARBA00022857"/>
    </source>
</evidence>
<dbReference type="PANTHER" id="PTHR21085">
    <property type="entry name" value="CHORISMATE SYNTHASE"/>
    <property type="match status" value="1"/>
</dbReference>
<evidence type="ECO:0000256" key="6">
    <source>
        <dbReference type="ARBA" id="ARBA00022643"/>
    </source>
</evidence>
<evidence type="ECO:0000256" key="5">
    <source>
        <dbReference type="ARBA" id="ARBA00022630"/>
    </source>
</evidence>
<evidence type="ECO:0000313" key="11">
    <source>
        <dbReference type="EMBL" id="GAJ01079.1"/>
    </source>
</evidence>
<evidence type="ECO:0000256" key="9">
    <source>
        <dbReference type="ARBA" id="ARBA00023141"/>
    </source>
</evidence>
<dbReference type="EMBL" id="BARW01015999">
    <property type="protein sequence ID" value="GAJ01079.1"/>
    <property type="molecule type" value="Genomic_DNA"/>
</dbReference>
<dbReference type="GO" id="GO:0010181">
    <property type="term" value="F:FMN binding"/>
    <property type="evidence" value="ECO:0007669"/>
    <property type="project" value="TreeGrafter"/>
</dbReference>
<keyword evidence="5" id="KW-0285">Flavoprotein</keyword>
<dbReference type="GO" id="GO:0009073">
    <property type="term" value="P:aromatic amino acid family biosynthetic process"/>
    <property type="evidence" value="ECO:0007669"/>
    <property type="project" value="UniProtKB-KW"/>
</dbReference>
<comment type="caution">
    <text evidence="11">The sequence shown here is derived from an EMBL/GenBank/DDBJ whole genome shotgun (WGS) entry which is preliminary data.</text>
</comment>
<dbReference type="InterPro" id="IPR035904">
    <property type="entry name" value="Chorismate_synth_AroC_sf"/>
</dbReference>
<feature type="non-terminal residue" evidence="11">
    <location>
        <position position="1"/>
    </location>
</feature>
<dbReference type="NCBIfam" id="TIGR00033">
    <property type="entry name" value="aroC"/>
    <property type="match status" value="1"/>
</dbReference>
<protein>
    <recommendedName>
        <fullName evidence="3">chorismate synthase</fullName>
        <ecNumber evidence="3">4.2.3.5</ecNumber>
    </recommendedName>
</protein>
<dbReference type="GO" id="GO:0008652">
    <property type="term" value="P:amino acid biosynthetic process"/>
    <property type="evidence" value="ECO:0007669"/>
    <property type="project" value="UniProtKB-KW"/>
</dbReference>
<dbReference type="GO" id="GO:0009423">
    <property type="term" value="P:chorismate biosynthetic process"/>
    <property type="evidence" value="ECO:0007669"/>
    <property type="project" value="UniProtKB-UniPathway"/>
</dbReference>
<gene>
    <name evidence="11" type="ORF">S12H4_27957</name>
</gene>
<evidence type="ECO:0000256" key="2">
    <source>
        <dbReference type="ARBA" id="ARBA00008014"/>
    </source>
</evidence>